<accession>A0A066X1A9</accession>
<evidence type="ECO:0000256" key="1">
    <source>
        <dbReference type="SAM" id="Coils"/>
    </source>
</evidence>
<comment type="caution">
    <text evidence="3">The sequence shown here is derived from an EMBL/GenBank/DDBJ whole genome shotgun (WGS) entry which is preliminary data.</text>
</comment>
<protein>
    <submittedName>
        <fullName evidence="3">Uncharacterized protein</fullName>
    </submittedName>
</protein>
<dbReference type="OrthoDB" id="443402at2759"/>
<gene>
    <name evidence="3" type="ORF">CSUB01_12341</name>
</gene>
<keyword evidence="4" id="KW-1185">Reference proteome</keyword>
<evidence type="ECO:0000313" key="3">
    <source>
        <dbReference type="EMBL" id="KDN59780.1"/>
    </source>
</evidence>
<dbReference type="HOGENOM" id="CLU_711749_0_0_1"/>
<dbReference type="Proteomes" id="UP000027238">
    <property type="component" value="Unassembled WGS sequence"/>
</dbReference>
<keyword evidence="1" id="KW-0175">Coiled coil</keyword>
<name>A0A066X1A9_COLSU</name>
<dbReference type="STRING" id="1173701.A0A066X1A9"/>
<evidence type="ECO:0000256" key="2">
    <source>
        <dbReference type="SAM" id="MobiDB-lite"/>
    </source>
</evidence>
<sequence>MSAPLMVDPGTVSLPIVRLDRDWDLLACPTIDTLSSPSASKQIKVGLSEAEQSIKSLEARLQVHDALLSSQLETILMKERVAAQLAQIQNTIESTSQCLELVEQEEAMGAANLNEVEYKVDEPRDGVDTTLKKSLANHFADPKNTSARKNFEPDTNSEHPASESDNNSVFSLNKSLISLTSQGSMSAIDNSLLFVREFADLSVESDFVQPSRMRNNFRRLLQHYARGLKLGAKNGKHRDAEAFVEEIKGDSDNKEGIEETGAEEDEQCEGSLRELHYITEFFVQSSAFLTLRQKLNGLVHPSTTTELWTVVRAWLESGNKWFELVKFHKLPTLITELQYIPKSQIRLQSKDEAVKGYFKSMMESFKGKVESWTMEPWTDGPWGPPKGF</sequence>
<feature type="coiled-coil region" evidence="1">
    <location>
        <begin position="47"/>
        <end position="105"/>
    </location>
</feature>
<feature type="region of interest" description="Disordered" evidence="2">
    <location>
        <begin position="136"/>
        <end position="168"/>
    </location>
</feature>
<feature type="compositionally biased region" description="Basic and acidic residues" evidence="2">
    <location>
        <begin position="149"/>
        <end position="162"/>
    </location>
</feature>
<evidence type="ECO:0000313" key="4">
    <source>
        <dbReference type="Proteomes" id="UP000027238"/>
    </source>
</evidence>
<dbReference type="AlphaFoldDB" id="A0A066X1A9"/>
<organism evidence="3 4">
    <name type="scientific">Colletotrichum sublineola</name>
    <name type="common">Sorghum anthracnose fungus</name>
    <dbReference type="NCBI Taxonomy" id="1173701"/>
    <lineage>
        <taxon>Eukaryota</taxon>
        <taxon>Fungi</taxon>
        <taxon>Dikarya</taxon>
        <taxon>Ascomycota</taxon>
        <taxon>Pezizomycotina</taxon>
        <taxon>Sordariomycetes</taxon>
        <taxon>Hypocreomycetidae</taxon>
        <taxon>Glomerellales</taxon>
        <taxon>Glomerellaceae</taxon>
        <taxon>Colletotrichum</taxon>
        <taxon>Colletotrichum graminicola species complex</taxon>
    </lineage>
</organism>
<reference evidence="4" key="1">
    <citation type="journal article" date="2014" name="Genome Announc.">
        <title>Draft genome sequence of Colletotrichum sublineola, a destructive pathogen of cultivated sorghum.</title>
        <authorList>
            <person name="Baroncelli R."/>
            <person name="Sanz-Martin J.M."/>
            <person name="Rech G.E."/>
            <person name="Sukno S.A."/>
            <person name="Thon M.R."/>
        </authorList>
    </citation>
    <scope>NUCLEOTIDE SEQUENCE [LARGE SCALE GENOMIC DNA]</scope>
    <source>
        <strain evidence="4">TX430BB</strain>
    </source>
</reference>
<dbReference type="EMBL" id="JMSE01001599">
    <property type="protein sequence ID" value="KDN59780.1"/>
    <property type="molecule type" value="Genomic_DNA"/>
</dbReference>
<proteinExistence type="predicted"/>